<organism evidence="1 2">
    <name type="scientific">Polarella glacialis</name>
    <name type="common">Dinoflagellate</name>
    <dbReference type="NCBI Taxonomy" id="89957"/>
    <lineage>
        <taxon>Eukaryota</taxon>
        <taxon>Sar</taxon>
        <taxon>Alveolata</taxon>
        <taxon>Dinophyceae</taxon>
        <taxon>Suessiales</taxon>
        <taxon>Suessiaceae</taxon>
        <taxon>Polarella</taxon>
    </lineage>
</organism>
<dbReference type="EMBL" id="CAJNNV010032519">
    <property type="protein sequence ID" value="CAE8640201.1"/>
    <property type="molecule type" value="Genomic_DNA"/>
</dbReference>
<comment type="caution">
    <text evidence="1">The sequence shown here is derived from an EMBL/GenBank/DDBJ whole genome shotgun (WGS) entry which is preliminary data.</text>
</comment>
<gene>
    <name evidence="1" type="ORF">PGLA1383_LOCUS55126</name>
</gene>
<dbReference type="Proteomes" id="UP000654075">
    <property type="component" value="Unassembled WGS sequence"/>
</dbReference>
<feature type="non-terminal residue" evidence="1">
    <location>
        <position position="1"/>
    </location>
</feature>
<evidence type="ECO:0000313" key="1">
    <source>
        <dbReference type="EMBL" id="CAE8640201.1"/>
    </source>
</evidence>
<name>A0A813HPW2_POLGL</name>
<evidence type="ECO:0000313" key="2">
    <source>
        <dbReference type="Proteomes" id="UP000654075"/>
    </source>
</evidence>
<proteinExistence type="predicted"/>
<reference evidence="1" key="1">
    <citation type="submission" date="2021-02" db="EMBL/GenBank/DDBJ databases">
        <authorList>
            <person name="Dougan E. K."/>
            <person name="Rhodes N."/>
            <person name="Thang M."/>
            <person name="Chan C."/>
        </authorList>
    </citation>
    <scope>NUCLEOTIDE SEQUENCE</scope>
</reference>
<sequence>FAAAAAATIVHGQLLSAGSTPPLVCMGGRLRDLRRTASSIAAQLLEPLGAEVAVSCDKSHSEPKVFVFAPRAARTDPEAQDGLQTLREEASSRGLFRILHVEYFDEDAHLRAAVRQMTPKMLHLLAAVDGNWLGGLPANLSDGIEKPRSAAKGEIFNYIQHDRCLRFYQRLGTYGRRLVYTRTDFVWRCPHPPLELLEATFSLDDGRTGRSVIWIPESGWDDYGGIYDNHAVLDARSARTFLGGWQQILRGETISELNIHKGGFLNPEVFLLVRVKQNPAIAVRRYVQCAFRTCSLTGSQSWARSQCDPGTGARYEYPFEWAAAEATASCFEASMATHSAPVGRETGWTWELMGKCYGESAPFPEDLGFRYPAASGAAEVVEDEQLCLQSFKTSFFTDLSGSAWFPIPRCLWHPRGFSDFEEKRHECRTANHNYLGVHAEFGEVRRFGLCVPASCPLYAWSVLATSFIAHSLLYEWRELGLARTLADIYLAITRVDVQDISGSNRCRSESECLIKQLPWMPRRAHHH</sequence>
<protein>
    <submittedName>
        <fullName evidence="1">Uncharacterized protein</fullName>
    </submittedName>
</protein>
<dbReference type="AlphaFoldDB" id="A0A813HPW2"/>
<keyword evidence="2" id="KW-1185">Reference proteome</keyword>
<accession>A0A813HPW2</accession>